<dbReference type="Proteomes" id="UP001332931">
    <property type="component" value="Unassembled WGS sequence"/>
</dbReference>
<name>A0ABU7RBI9_9ACTN</name>
<dbReference type="Pfam" id="PF13240">
    <property type="entry name" value="Zn_Ribbon_1"/>
    <property type="match status" value="1"/>
</dbReference>
<feature type="compositionally biased region" description="Low complexity" evidence="1">
    <location>
        <begin position="221"/>
        <end position="245"/>
    </location>
</feature>
<accession>A0ABU7RBI9</accession>
<proteinExistence type="predicted"/>
<evidence type="ECO:0000256" key="2">
    <source>
        <dbReference type="SAM" id="Phobius"/>
    </source>
</evidence>
<evidence type="ECO:0000313" key="4">
    <source>
        <dbReference type="EMBL" id="MEE6147975.1"/>
    </source>
</evidence>
<keyword evidence="2" id="KW-0472">Membrane</keyword>
<dbReference type="EMBL" id="JAZGJQ010000010">
    <property type="protein sequence ID" value="MEE6147975.1"/>
    <property type="molecule type" value="Genomic_DNA"/>
</dbReference>
<feature type="transmembrane region" description="Helical" evidence="2">
    <location>
        <begin position="94"/>
        <end position="114"/>
    </location>
</feature>
<gene>
    <name evidence="4" type="ORF">VXJ25_08280</name>
</gene>
<organism evidence="4 5">
    <name type="scientific">Olsenella absiana</name>
    <dbReference type="NCBI Taxonomy" id="3115222"/>
    <lineage>
        <taxon>Bacteria</taxon>
        <taxon>Bacillati</taxon>
        <taxon>Actinomycetota</taxon>
        <taxon>Coriobacteriia</taxon>
        <taxon>Coriobacteriales</taxon>
        <taxon>Atopobiaceae</taxon>
        <taxon>Olsenella</taxon>
    </lineage>
</organism>
<evidence type="ECO:0000259" key="3">
    <source>
        <dbReference type="Pfam" id="PF13240"/>
    </source>
</evidence>
<dbReference type="InterPro" id="IPR026870">
    <property type="entry name" value="Zinc_ribbon_dom"/>
</dbReference>
<keyword evidence="5" id="KW-1185">Reference proteome</keyword>
<feature type="compositionally biased region" description="Basic and acidic residues" evidence="1">
    <location>
        <begin position="293"/>
        <end position="320"/>
    </location>
</feature>
<feature type="region of interest" description="Disordered" evidence="1">
    <location>
        <begin position="219"/>
        <end position="245"/>
    </location>
</feature>
<feature type="region of interest" description="Disordered" evidence="1">
    <location>
        <begin position="270"/>
        <end position="326"/>
    </location>
</feature>
<reference evidence="4 5" key="1">
    <citation type="submission" date="2024-01" db="EMBL/GenBank/DDBJ databases">
        <title>Description of Olsenella sp. nov., isolated from pig feces.</title>
        <authorList>
            <person name="Chang Y.-H."/>
        </authorList>
    </citation>
    <scope>NUCLEOTIDE SEQUENCE [LARGE SCALE GENOMIC DNA]</scope>
    <source>
        <strain evidence="4 5">YH-ols2223</strain>
    </source>
</reference>
<protein>
    <submittedName>
        <fullName evidence="4">Zinc ribbon domain-containing protein</fullName>
    </submittedName>
</protein>
<dbReference type="RefSeq" id="WP_330958740.1">
    <property type="nucleotide sequence ID" value="NZ_JAZGJQ010000010.1"/>
</dbReference>
<keyword evidence="2" id="KW-1133">Transmembrane helix</keyword>
<evidence type="ECO:0000313" key="5">
    <source>
        <dbReference type="Proteomes" id="UP001332931"/>
    </source>
</evidence>
<feature type="compositionally biased region" description="Low complexity" evidence="1">
    <location>
        <begin position="270"/>
        <end position="286"/>
    </location>
</feature>
<feature type="domain" description="Zinc-ribbon" evidence="3">
    <location>
        <begin position="2"/>
        <end position="25"/>
    </location>
</feature>
<evidence type="ECO:0000256" key="1">
    <source>
        <dbReference type="SAM" id="MobiDB-lite"/>
    </source>
</evidence>
<keyword evidence="2" id="KW-0812">Transmembrane</keyword>
<feature type="region of interest" description="Disordered" evidence="1">
    <location>
        <begin position="28"/>
        <end position="86"/>
    </location>
</feature>
<sequence length="462" mass="48659">MFCTNCGAKVEREDSAFCPMCGAPLGDAAGTGPTAPLEQPASADVTAKMPRPPADGPDATAPAREVPEPVPGYEDGGAKGGEGRRRRPRRGLRVALVVALVLLAVAGAGAGVWWKVESDRKAAEEAARQAAWDAEHAKRAVHLSLVAPNYDDAATRIPLRVTGTDLDQQAVDQVFYVNADTSELRLRKGDYQVSVVASPILQDGSLYALPAEPTALRVGDDIGSATGTDDGSDDAGASSDADGGSTAMVEVELETIDDLTTVTDDQIAAARAAAEADPDADQAAKAGPYAEAATKRRDDAVAAKKVAEEEARKKAEEESRAASARQRRSELALAFAEKFNETGRTDGEEGSPGIYFLDFGAWKSDVLRYLDPSSRIYQDVSTDTGFSGTPMLISDVRVARVSPDGGDFTVAMHATQAKGNGTADPYKGDALKWQEAGSYTLTMTVSFNDEDLVTKVRMGDPV</sequence>
<comment type="caution">
    <text evidence="4">The sequence shown here is derived from an EMBL/GenBank/DDBJ whole genome shotgun (WGS) entry which is preliminary data.</text>
</comment>